<dbReference type="SUPFAM" id="SSF55961">
    <property type="entry name" value="Bet v1-like"/>
    <property type="match status" value="1"/>
</dbReference>
<comment type="caution">
    <text evidence="1">The sequence shown here is derived from an EMBL/GenBank/DDBJ whole genome shotgun (WGS) entry which is preliminary data.</text>
</comment>
<dbReference type="Proteomes" id="UP000309128">
    <property type="component" value="Unassembled WGS sequence"/>
</dbReference>
<protein>
    <recommendedName>
        <fullName evidence="3">SRPBCC family protein</fullName>
    </recommendedName>
</protein>
<name>A0A5S4EUT3_9ACTN</name>
<dbReference type="InterPro" id="IPR019587">
    <property type="entry name" value="Polyketide_cyclase/dehydratase"/>
</dbReference>
<keyword evidence="2" id="KW-1185">Reference proteome</keyword>
<reference evidence="1 2" key="1">
    <citation type="submission" date="2019-05" db="EMBL/GenBank/DDBJ databases">
        <title>Draft genome sequence of Nonomuraea turkmeniaca DSM 43926.</title>
        <authorList>
            <person name="Saricaoglu S."/>
            <person name="Isik K."/>
        </authorList>
    </citation>
    <scope>NUCLEOTIDE SEQUENCE [LARGE SCALE GENOMIC DNA]</scope>
    <source>
        <strain evidence="1 2">DSM 43926</strain>
    </source>
</reference>
<dbReference type="AlphaFoldDB" id="A0A5S4EUT3"/>
<dbReference type="InterPro" id="IPR023393">
    <property type="entry name" value="START-like_dom_sf"/>
</dbReference>
<sequence length="150" mass="15996">MGQGRTSRGTEVAEFEATRGMPAVSTIVYGVASDVTLMNRWLPQGLHVSGAGPGTLEAGGDLVPGEGRHEGLFRASEDQLRVEWGGRDHPDYAGWLQVADSAGGTSEVTVHISLLDEPDSGPRADQVRELLDRSLDRLADEVAHRVHDAG</sequence>
<dbReference type="Pfam" id="PF10604">
    <property type="entry name" value="Polyketide_cyc2"/>
    <property type="match status" value="1"/>
</dbReference>
<evidence type="ECO:0008006" key="3">
    <source>
        <dbReference type="Google" id="ProtNLM"/>
    </source>
</evidence>
<evidence type="ECO:0000313" key="2">
    <source>
        <dbReference type="Proteomes" id="UP000309128"/>
    </source>
</evidence>
<gene>
    <name evidence="1" type="ORF">ETD86_52750</name>
</gene>
<accession>A0A5S4EUT3</accession>
<dbReference type="EMBL" id="VCKY01000418">
    <property type="protein sequence ID" value="TMR06445.1"/>
    <property type="molecule type" value="Genomic_DNA"/>
</dbReference>
<dbReference type="OrthoDB" id="3628784at2"/>
<proteinExistence type="predicted"/>
<organism evidence="1 2">
    <name type="scientific">Nonomuraea turkmeniaca</name>
    <dbReference type="NCBI Taxonomy" id="103838"/>
    <lineage>
        <taxon>Bacteria</taxon>
        <taxon>Bacillati</taxon>
        <taxon>Actinomycetota</taxon>
        <taxon>Actinomycetes</taxon>
        <taxon>Streptosporangiales</taxon>
        <taxon>Streptosporangiaceae</taxon>
        <taxon>Nonomuraea</taxon>
    </lineage>
</organism>
<dbReference type="Gene3D" id="3.30.530.20">
    <property type="match status" value="1"/>
</dbReference>
<evidence type="ECO:0000313" key="1">
    <source>
        <dbReference type="EMBL" id="TMR06445.1"/>
    </source>
</evidence>